<sequence>MRRWTDVLKLHKTVKHFLNLTYQYHHIVLCFRGRTHLLFCVRLLGLLATLCSKLGS</sequence>
<name>A0A0E9QL01_ANGAN</name>
<evidence type="ECO:0000313" key="1">
    <source>
        <dbReference type="EMBL" id="JAH17439.1"/>
    </source>
</evidence>
<dbReference type="AlphaFoldDB" id="A0A0E9QL01"/>
<organism evidence="1">
    <name type="scientific">Anguilla anguilla</name>
    <name type="common">European freshwater eel</name>
    <name type="synonym">Muraena anguilla</name>
    <dbReference type="NCBI Taxonomy" id="7936"/>
    <lineage>
        <taxon>Eukaryota</taxon>
        <taxon>Metazoa</taxon>
        <taxon>Chordata</taxon>
        <taxon>Craniata</taxon>
        <taxon>Vertebrata</taxon>
        <taxon>Euteleostomi</taxon>
        <taxon>Actinopterygii</taxon>
        <taxon>Neopterygii</taxon>
        <taxon>Teleostei</taxon>
        <taxon>Anguilliformes</taxon>
        <taxon>Anguillidae</taxon>
        <taxon>Anguilla</taxon>
    </lineage>
</organism>
<reference evidence="1" key="2">
    <citation type="journal article" date="2015" name="Fish Shellfish Immunol.">
        <title>Early steps in the European eel (Anguilla anguilla)-Vibrio vulnificus interaction in the gills: Role of the RtxA13 toxin.</title>
        <authorList>
            <person name="Callol A."/>
            <person name="Pajuelo D."/>
            <person name="Ebbesson L."/>
            <person name="Teles M."/>
            <person name="MacKenzie S."/>
            <person name="Amaro C."/>
        </authorList>
    </citation>
    <scope>NUCLEOTIDE SEQUENCE</scope>
</reference>
<reference evidence="1" key="1">
    <citation type="submission" date="2014-11" db="EMBL/GenBank/DDBJ databases">
        <authorList>
            <person name="Amaro Gonzalez C."/>
        </authorList>
    </citation>
    <scope>NUCLEOTIDE SEQUENCE</scope>
</reference>
<proteinExistence type="predicted"/>
<accession>A0A0E9QL01</accession>
<dbReference type="EMBL" id="GBXM01091138">
    <property type="protein sequence ID" value="JAH17439.1"/>
    <property type="molecule type" value="Transcribed_RNA"/>
</dbReference>
<protein>
    <submittedName>
        <fullName evidence="1">Uncharacterized protein</fullName>
    </submittedName>
</protein>